<proteinExistence type="predicted"/>
<dbReference type="OrthoDB" id="9806902at2"/>
<dbReference type="InterPro" id="IPR051044">
    <property type="entry name" value="MAG_DAG_Lipase"/>
</dbReference>
<dbReference type="Gene3D" id="3.40.50.1820">
    <property type="entry name" value="alpha/beta hydrolase"/>
    <property type="match status" value="1"/>
</dbReference>
<evidence type="ECO:0000259" key="1">
    <source>
        <dbReference type="Pfam" id="PF12146"/>
    </source>
</evidence>
<reference evidence="2 3" key="1">
    <citation type="submission" date="2014-11" db="EMBL/GenBank/DDBJ databases">
        <title>Genome sequence and analysis of novel Kurthia sp.</title>
        <authorList>
            <person name="Lawson J.N."/>
            <person name="Gonzalez J.E."/>
            <person name="Rinauldi L."/>
            <person name="Xuan Z."/>
            <person name="Firman A."/>
            <person name="Shaddox L."/>
            <person name="Trudeau A."/>
            <person name="Shah S."/>
            <person name="Reiman D."/>
        </authorList>
    </citation>
    <scope>NUCLEOTIDE SEQUENCE [LARGE SCALE GENOMIC DNA]</scope>
    <source>
        <strain evidence="2 3">3B1D</strain>
    </source>
</reference>
<dbReference type="SUPFAM" id="SSF53474">
    <property type="entry name" value="alpha/beta-Hydrolases"/>
    <property type="match status" value="1"/>
</dbReference>
<dbReference type="Proteomes" id="UP000288623">
    <property type="component" value="Unassembled WGS sequence"/>
</dbReference>
<sequence>MFHETTITTFDGINLYFRKDEPASTPQATIVIVHGLCEHAGRYDYVTKKLLDKNFVVYRFDHRGHGRSEGQRVFYKDFHDIIEDVRTIVNKAKSENPQLPLFLIGHSMGGFASAAYGTKYPGTVNGFVLSGALTRYNTKLVGELPLDGMGTYFANELGDGVCSDPAVAKAYTEDPLVEKKISVDLINHVFGEGVDWLKEAHAQFVDPVFLLHGTDDGLVSEEDSRMFFGDIHSTNKSLKIYAHLMHEIFNEVDKDAVITEAIDWIEKQY</sequence>
<evidence type="ECO:0000313" key="3">
    <source>
        <dbReference type="Proteomes" id="UP000288623"/>
    </source>
</evidence>
<dbReference type="PRINTS" id="PR00111">
    <property type="entry name" value="ABHYDROLASE"/>
</dbReference>
<dbReference type="RefSeq" id="WP_126991643.1">
    <property type="nucleotide sequence ID" value="NZ_JTFC01000041.1"/>
</dbReference>
<name>A0A433RQU6_9BACL</name>
<organism evidence="2 3">
    <name type="scientific">Candidatus Kurthia intestinigallinarum</name>
    <dbReference type="NCBI Taxonomy" id="1562256"/>
    <lineage>
        <taxon>Bacteria</taxon>
        <taxon>Bacillati</taxon>
        <taxon>Bacillota</taxon>
        <taxon>Bacilli</taxon>
        <taxon>Bacillales</taxon>
        <taxon>Caryophanaceae</taxon>
        <taxon>Kurthia</taxon>
    </lineage>
</organism>
<dbReference type="Pfam" id="PF12146">
    <property type="entry name" value="Hydrolase_4"/>
    <property type="match status" value="1"/>
</dbReference>
<dbReference type="InterPro" id="IPR022742">
    <property type="entry name" value="Hydrolase_4"/>
</dbReference>
<feature type="domain" description="Serine aminopeptidase S33" evidence="1">
    <location>
        <begin position="25"/>
        <end position="253"/>
    </location>
</feature>
<dbReference type="EMBL" id="JTFC01000041">
    <property type="protein sequence ID" value="RUS53093.1"/>
    <property type="molecule type" value="Genomic_DNA"/>
</dbReference>
<dbReference type="InterPro" id="IPR000073">
    <property type="entry name" value="AB_hydrolase_1"/>
</dbReference>
<dbReference type="AlphaFoldDB" id="A0A433RQU6"/>
<evidence type="ECO:0000313" key="2">
    <source>
        <dbReference type="EMBL" id="RUS53093.1"/>
    </source>
</evidence>
<dbReference type="PANTHER" id="PTHR11614">
    <property type="entry name" value="PHOSPHOLIPASE-RELATED"/>
    <property type="match status" value="1"/>
</dbReference>
<dbReference type="InterPro" id="IPR029058">
    <property type="entry name" value="AB_hydrolase_fold"/>
</dbReference>
<gene>
    <name evidence="2" type="ORF">QI30_16215</name>
</gene>
<keyword evidence="3" id="KW-1185">Reference proteome</keyword>
<accession>A0A433RQU6</accession>
<protein>
    <submittedName>
        <fullName evidence="2">Lysophospholipase</fullName>
    </submittedName>
</protein>
<comment type="caution">
    <text evidence="2">The sequence shown here is derived from an EMBL/GenBank/DDBJ whole genome shotgun (WGS) entry which is preliminary data.</text>
</comment>